<comment type="caution">
    <text evidence="2">The sequence shown here is derived from an EMBL/GenBank/DDBJ whole genome shotgun (WGS) entry which is preliminary data.</text>
</comment>
<accession>A0A1F7GC72</accession>
<reference evidence="2 3" key="1">
    <citation type="journal article" date="2016" name="Nat. Commun.">
        <title>Thousands of microbial genomes shed light on interconnected biogeochemical processes in an aquifer system.</title>
        <authorList>
            <person name="Anantharaman K."/>
            <person name="Brown C.T."/>
            <person name="Hug L.A."/>
            <person name="Sharon I."/>
            <person name="Castelle C.J."/>
            <person name="Probst A.J."/>
            <person name="Thomas B.C."/>
            <person name="Singh A."/>
            <person name="Wilkins M.J."/>
            <person name="Karaoz U."/>
            <person name="Brodie E.L."/>
            <person name="Williams K.H."/>
            <person name="Hubbard S.S."/>
            <person name="Banfield J.F."/>
        </authorList>
    </citation>
    <scope>NUCLEOTIDE SEQUENCE [LARGE SCALE GENOMIC DNA]</scope>
</reference>
<organism evidence="2 3">
    <name type="scientific">Candidatus Roizmanbacteria bacterium RIFCSPHIGHO2_01_FULL_39_12c</name>
    <dbReference type="NCBI Taxonomy" id="1802031"/>
    <lineage>
        <taxon>Bacteria</taxon>
        <taxon>Candidatus Roizmaniibacteriota</taxon>
    </lineage>
</organism>
<sequence length="171" mass="19616">MLFIDGTRRKLVQGMLLLISYYFALRILNSTNDFVTLVIIVSLYLAIFGTFKALFCSFASDLGKSKFNKSSFGKNLILSLLWVCSVILAKKAGASAWLFDSFDDATLLFFIYLPFALLFAISERTNIILAIILWLYTAFFYLNNFKLTTDLFTILAFWLFALAVFKKFYEV</sequence>
<evidence type="ECO:0000313" key="3">
    <source>
        <dbReference type="Proteomes" id="UP000177208"/>
    </source>
</evidence>
<evidence type="ECO:0000256" key="1">
    <source>
        <dbReference type="SAM" id="Phobius"/>
    </source>
</evidence>
<name>A0A1F7GC72_9BACT</name>
<keyword evidence="1" id="KW-0812">Transmembrane</keyword>
<keyword evidence="1" id="KW-0472">Membrane</keyword>
<feature type="transmembrane region" description="Helical" evidence="1">
    <location>
        <begin position="76"/>
        <end position="99"/>
    </location>
</feature>
<evidence type="ECO:0000313" key="2">
    <source>
        <dbReference type="EMBL" id="OGK16405.1"/>
    </source>
</evidence>
<feature type="transmembrane region" description="Helical" evidence="1">
    <location>
        <begin position="105"/>
        <end position="121"/>
    </location>
</feature>
<gene>
    <name evidence="2" type="ORF">A2774_03035</name>
</gene>
<keyword evidence="1" id="KW-1133">Transmembrane helix</keyword>
<protein>
    <submittedName>
        <fullName evidence="2">Uncharacterized protein</fullName>
    </submittedName>
</protein>
<feature type="transmembrane region" description="Helical" evidence="1">
    <location>
        <begin position="151"/>
        <end position="169"/>
    </location>
</feature>
<dbReference type="EMBL" id="MFZG01000023">
    <property type="protein sequence ID" value="OGK16405.1"/>
    <property type="molecule type" value="Genomic_DNA"/>
</dbReference>
<dbReference type="AlphaFoldDB" id="A0A1F7GC72"/>
<proteinExistence type="predicted"/>
<feature type="transmembrane region" description="Helical" evidence="1">
    <location>
        <begin position="128"/>
        <end position="145"/>
    </location>
</feature>
<feature type="transmembrane region" description="Helical" evidence="1">
    <location>
        <begin position="34"/>
        <end position="55"/>
    </location>
</feature>
<feature type="transmembrane region" description="Helical" evidence="1">
    <location>
        <begin position="12"/>
        <end position="28"/>
    </location>
</feature>
<dbReference type="Proteomes" id="UP000177208">
    <property type="component" value="Unassembled WGS sequence"/>
</dbReference>